<organism evidence="2 3">
    <name type="scientific">Snuella lapsa</name>
    <dbReference type="NCBI Taxonomy" id="870481"/>
    <lineage>
        <taxon>Bacteria</taxon>
        <taxon>Pseudomonadati</taxon>
        <taxon>Bacteroidota</taxon>
        <taxon>Flavobacteriia</taxon>
        <taxon>Flavobacteriales</taxon>
        <taxon>Flavobacteriaceae</taxon>
        <taxon>Snuella</taxon>
    </lineage>
</organism>
<keyword evidence="1" id="KW-0812">Transmembrane</keyword>
<keyword evidence="3" id="KW-1185">Reference proteome</keyword>
<protein>
    <recommendedName>
        <fullName evidence="4">VWA domain-containing protein</fullName>
    </recommendedName>
</protein>
<gene>
    <name evidence="2" type="ORF">GCM10022395_31830</name>
</gene>
<dbReference type="PANTHER" id="PTHR37947">
    <property type="entry name" value="BLL2462 PROTEIN"/>
    <property type="match status" value="1"/>
</dbReference>
<evidence type="ECO:0000313" key="2">
    <source>
        <dbReference type="EMBL" id="GAA3580915.1"/>
    </source>
</evidence>
<dbReference type="Proteomes" id="UP001500954">
    <property type="component" value="Unassembled WGS sequence"/>
</dbReference>
<comment type="caution">
    <text evidence="2">The sequence shown here is derived from an EMBL/GenBank/DDBJ whole genome shotgun (WGS) entry which is preliminary data.</text>
</comment>
<name>A0ABP6YCP0_9FLAO</name>
<evidence type="ECO:0008006" key="4">
    <source>
        <dbReference type="Google" id="ProtNLM"/>
    </source>
</evidence>
<accession>A0ABP6YCP0</accession>
<evidence type="ECO:0000313" key="3">
    <source>
        <dbReference type="Proteomes" id="UP001500954"/>
    </source>
</evidence>
<evidence type="ECO:0000256" key="1">
    <source>
        <dbReference type="SAM" id="Phobius"/>
    </source>
</evidence>
<dbReference type="PANTHER" id="PTHR37947:SF1">
    <property type="entry name" value="BLL2462 PROTEIN"/>
    <property type="match status" value="1"/>
</dbReference>
<dbReference type="EMBL" id="BAABCY010000086">
    <property type="protein sequence ID" value="GAA3580915.1"/>
    <property type="molecule type" value="Genomic_DNA"/>
</dbReference>
<keyword evidence="1" id="KW-1133">Transmembrane helix</keyword>
<reference evidence="3" key="1">
    <citation type="journal article" date="2019" name="Int. J. Syst. Evol. Microbiol.">
        <title>The Global Catalogue of Microorganisms (GCM) 10K type strain sequencing project: providing services to taxonomists for standard genome sequencing and annotation.</title>
        <authorList>
            <consortium name="The Broad Institute Genomics Platform"/>
            <consortium name="The Broad Institute Genome Sequencing Center for Infectious Disease"/>
            <person name="Wu L."/>
            <person name="Ma J."/>
        </authorList>
    </citation>
    <scope>NUCLEOTIDE SEQUENCE [LARGE SCALE GENOMIC DNA]</scope>
    <source>
        <strain evidence="3">JCM 17111</strain>
    </source>
</reference>
<sequence>MQTETLVYIILAGIIALFLALFQYKSKRKSMSKLDMLFSFLRFVTIFSVLLLLINPKFKHSSQTIEKPTLVIAVDNSSSVKYLNKDKEVQDLANQLLSDQKLQGKFNIEAYSFGESVNKLDTISFSGKQTNIDRVFKQFSQIYKQATAPTILITDGNQTYGNDYLFTSSHYKQPIYPIILGDTVTYTDLKIQQLNVNKYAYLKNKFPVEAILVFNGNKSINSRFVVTNGNTTVYSEPVSFSKNNNSRIINFTLPANKVGVGSYKATIQPIDNEKNTINNSKNFAVEVIDQKTKIAIVSDFPHPDLGVLKRSIESNEQRIVTFLNPKEAIDRLEDFQLIILNQPNNKFKQVYNVLNEQNKNRLVIVGTKTDLRFLNTIGNNYTFEITNQEEDYQAELNLNYAPFIIDDIDFESFPPLKSNYGAVTFSVPYQTILNKRVNNVPVNAPLLATFEMNSKREAVLFGESIWQWRAQSFLNSNTFNLFDDFIGKLVQYLASNKRRDRLSLEYESFYTGSSKIEIKAQVFDNNYVFDSRETLNIIVTDKLSGQEKQFPLILKNNYYVADLSNLPPSEYSFTISAVNENISKSGNFQILEYNVEQQFLNANVTKLEQLATNSNGKSFFVSDTKNLVNEILNDDRFVAIQKVNKNVIPLVDWKYLLALIALSLTVEWFLRKYNGLI</sequence>
<feature type="transmembrane region" description="Helical" evidence="1">
    <location>
        <begin position="36"/>
        <end position="54"/>
    </location>
</feature>
<proteinExistence type="predicted"/>
<feature type="transmembrane region" description="Helical" evidence="1">
    <location>
        <begin position="6"/>
        <end position="24"/>
    </location>
</feature>
<keyword evidence="1" id="KW-0472">Membrane</keyword>
<dbReference type="InterPro" id="IPR036465">
    <property type="entry name" value="vWFA_dom_sf"/>
</dbReference>
<dbReference type="SUPFAM" id="SSF53300">
    <property type="entry name" value="vWA-like"/>
    <property type="match status" value="1"/>
</dbReference>